<reference evidence="1" key="1">
    <citation type="journal article" date="2023" name="Mol. Phylogenet. Evol.">
        <title>Genome-scale phylogeny and comparative genomics of the fungal order Sordariales.</title>
        <authorList>
            <person name="Hensen N."/>
            <person name="Bonometti L."/>
            <person name="Westerberg I."/>
            <person name="Brannstrom I.O."/>
            <person name="Guillou S."/>
            <person name="Cros-Aarteil S."/>
            <person name="Calhoun S."/>
            <person name="Haridas S."/>
            <person name="Kuo A."/>
            <person name="Mondo S."/>
            <person name="Pangilinan J."/>
            <person name="Riley R."/>
            <person name="LaButti K."/>
            <person name="Andreopoulos B."/>
            <person name="Lipzen A."/>
            <person name="Chen C."/>
            <person name="Yan M."/>
            <person name="Daum C."/>
            <person name="Ng V."/>
            <person name="Clum A."/>
            <person name="Steindorff A."/>
            <person name="Ohm R.A."/>
            <person name="Martin F."/>
            <person name="Silar P."/>
            <person name="Natvig D.O."/>
            <person name="Lalanne C."/>
            <person name="Gautier V."/>
            <person name="Ament-Velasquez S.L."/>
            <person name="Kruys A."/>
            <person name="Hutchinson M.I."/>
            <person name="Powell A.J."/>
            <person name="Barry K."/>
            <person name="Miller A.N."/>
            <person name="Grigoriev I.V."/>
            <person name="Debuchy R."/>
            <person name="Gladieux P."/>
            <person name="Hiltunen Thoren M."/>
            <person name="Johannesson H."/>
        </authorList>
    </citation>
    <scope>NUCLEOTIDE SEQUENCE</scope>
    <source>
        <strain evidence="1">PSN243</strain>
    </source>
</reference>
<proteinExistence type="predicted"/>
<evidence type="ECO:0000313" key="2">
    <source>
        <dbReference type="Proteomes" id="UP001321760"/>
    </source>
</evidence>
<dbReference type="EMBL" id="MU865946">
    <property type="protein sequence ID" value="KAK4447985.1"/>
    <property type="molecule type" value="Genomic_DNA"/>
</dbReference>
<evidence type="ECO:0000313" key="1">
    <source>
        <dbReference type="EMBL" id="KAK4447985.1"/>
    </source>
</evidence>
<accession>A0AAV9GHN5</accession>
<gene>
    <name evidence="1" type="ORF">QBC34DRAFT_485984</name>
</gene>
<protein>
    <submittedName>
        <fullName evidence="1">Uncharacterized protein</fullName>
    </submittedName>
</protein>
<name>A0AAV9GHN5_9PEZI</name>
<comment type="caution">
    <text evidence="1">The sequence shown here is derived from an EMBL/GenBank/DDBJ whole genome shotgun (WGS) entry which is preliminary data.</text>
</comment>
<dbReference type="Proteomes" id="UP001321760">
    <property type="component" value="Unassembled WGS sequence"/>
</dbReference>
<dbReference type="AlphaFoldDB" id="A0AAV9GHN5"/>
<sequence length="636" mass="71711">MSENKNMDADTSAAAAMSNLSLHPNKRPRRTVDKCYTAKSCLGSFEILNVKNRVVTPPRPLPLRSDRSWYSDYPECRSIRNQFGYEFERKAIEIAVEHGLSQETVDASLRIRGFHYDARDVQVTLLIAVKKWTADSATVWQTVVEDVKKYVDERIVSKKDEIGLIDVSVEMVCCQLLWTKTIIGLDEEDASPKLKAAWPDIKAGVNRILEEHPCTAGHMTCITIFRLGFEGDYDKMKPKTVYISLDYGSPESQWPPVLGAVEKFVGTFDLGLRVHIEHNVIQHSVLSEEYSTLGECERYMDFSFRLVDSESMYNRAINLGDDIGAGRYIQRTDNTKISPLTGTLGCWLDVKTRTDGWKVMGLTNYHVVRPCIDGYTVGDDKPIQDSDLWNADISGLIAKSSKQINIAQVEHPSRLKHHLYMSGLKYRRDKYGEDSPKIKPALKFFKDNYMLFSSVYLASGYSNRYPRPSSNQSGRLDWSLLMPNNKRRIGTNKIPTKEAWQQTSYMGLSSTPKVLNAFGTSLKRQSIPFDEHVGTLERRMVFKVGATSCSAGKISMFASDIRVNEDKHVTPARTSTEYTIFSDFAGSDLHRGFARRGDCGAVVWDGEGTVMGMVFGVLTPQQVEDEAAFCFVTPIE</sequence>
<keyword evidence="2" id="KW-1185">Reference proteome</keyword>
<organism evidence="1 2">
    <name type="scientific">Podospora aff. communis PSN243</name>
    <dbReference type="NCBI Taxonomy" id="3040156"/>
    <lineage>
        <taxon>Eukaryota</taxon>
        <taxon>Fungi</taxon>
        <taxon>Dikarya</taxon>
        <taxon>Ascomycota</taxon>
        <taxon>Pezizomycotina</taxon>
        <taxon>Sordariomycetes</taxon>
        <taxon>Sordariomycetidae</taxon>
        <taxon>Sordariales</taxon>
        <taxon>Podosporaceae</taxon>
        <taxon>Podospora</taxon>
    </lineage>
</organism>
<reference evidence="1" key="2">
    <citation type="submission" date="2023-05" db="EMBL/GenBank/DDBJ databases">
        <authorList>
            <consortium name="Lawrence Berkeley National Laboratory"/>
            <person name="Steindorff A."/>
            <person name="Hensen N."/>
            <person name="Bonometti L."/>
            <person name="Westerberg I."/>
            <person name="Brannstrom I.O."/>
            <person name="Guillou S."/>
            <person name="Cros-Aarteil S."/>
            <person name="Calhoun S."/>
            <person name="Haridas S."/>
            <person name="Kuo A."/>
            <person name="Mondo S."/>
            <person name="Pangilinan J."/>
            <person name="Riley R."/>
            <person name="Labutti K."/>
            <person name="Andreopoulos B."/>
            <person name="Lipzen A."/>
            <person name="Chen C."/>
            <person name="Yanf M."/>
            <person name="Daum C."/>
            <person name="Ng V."/>
            <person name="Clum A."/>
            <person name="Ohm R."/>
            <person name="Martin F."/>
            <person name="Silar P."/>
            <person name="Natvig D."/>
            <person name="Lalanne C."/>
            <person name="Gautier V."/>
            <person name="Ament-Velasquez S.L."/>
            <person name="Kruys A."/>
            <person name="Hutchinson M.I."/>
            <person name="Powell A.J."/>
            <person name="Barry K."/>
            <person name="Miller A.N."/>
            <person name="Grigoriev I.V."/>
            <person name="Debuchy R."/>
            <person name="Gladieux P."/>
            <person name="Thoren M.H."/>
            <person name="Johannesson H."/>
        </authorList>
    </citation>
    <scope>NUCLEOTIDE SEQUENCE</scope>
    <source>
        <strain evidence="1">PSN243</strain>
    </source>
</reference>